<evidence type="ECO:0000256" key="1">
    <source>
        <dbReference type="SAM" id="MobiDB-lite"/>
    </source>
</evidence>
<gene>
    <name evidence="2" type="ORF">PVAP13_9KG425833</name>
</gene>
<evidence type="ECO:0000313" key="2">
    <source>
        <dbReference type="EMBL" id="KAG2552369.1"/>
    </source>
</evidence>
<evidence type="ECO:0000313" key="3">
    <source>
        <dbReference type="Proteomes" id="UP000823388"/>
    </source>
</evidence>
<organism evidence="2 3">
    <name type="scientific">Panicum virgatum</name>
    <name type="common">Blackwell switchgrass</name>
    <dbReference type="NCBI Taxonomy" id="38727"/>
    <lineage>
        <taxon>Eukaryota</taxon>
        <taxon>Viridiplantae</taxon>
        <taxon>Streptophyta</taxon>
        <taxon>Embryophyta</taxon>
        <taxon>Tracheophyta</taxon>
        <taxon>Spermatophyta</taxon>
        <taxon>Magnoliopsida</taxon>
        <taxon>Liliopsida</taxon>
        <taxon>Poales</taxon>
        <taxon>Poaceae</taxon>
        <taxon>PACMAD clade</taxon>
        <taxon>Panicoideae</taxon>
        <taxon>Panicodae</taxon>
        <taxon>Paniceae</taxon>
        <taxon>Panicinae</taxon>
        <taxon>Panicum</taxon>
        <taxon>Panicum sect. Hiantes</taxon>
    </lineage>
</organism>
<name>A0A8T0NVM5_PANVG</name>
<accession>A0A8T0NVM5</accession>
<feature type="region of interest" description="Disordered" evidence="1">
    <location>
        <begin position="199"/>
        <end position="245"/>
    </location>
</feature>
<dbReference type="Proteomes" id="UP000823388">
    <property type="component" value="Chromosome 9K"/>
</dbReference>
<reference evidence="2" key="1">
    <citation type="submission" date="2020-05" db="EMBL/GenBank/DDBJ databases">
        <title>WGS assembly of Panicum virgatum.</title>
        <authorList>
            <person name="Lovell J.T."/>
            <person name="Jenkins J."/>
            <person name="Shu S."/>
            <person name="Juenger T.E."/>
            <person name="Schmutz J."/>
        </authorList>
    </citation>
    <scope>NUCLEOTIDE SEQUENCE</scope>
    <source>
        <strain evidence="2">AP13</strain>
    </source>
</reference>
<keyword evidence="3" id="KW-1185">Reference proteome</keyword>
<protein>
    <recommendedName>
        <fullName evidence="4">DUF4283 domain-containing protein</fullName>
    </recommendedName>
</protein>
<dbReference type="InterPro" id="IPR053253">
    <property type="entry name" value="Sex_diff_modulator"/>
</dbReference>
<evidence type="ECO:0008006" key="4">
    <source>
        <dbReference type="Google" id="ProtNLM"/>
    </source>
</evidence>
<dbReference type="AlphaFoldDB" id="A0A8T0NVM5"/>
<dbReference type="EMBL" id="CM029053">
    <property type="protein sequence ID" value="KAG2552369.1"/>
    <property type="molecule type" value="Genomic_DNA"/>
</dbReference>
<proteinExistence type="predicted"/>
<dbReference type="PANTHER" id="PTHR33087">
    <property type="entry name" value="OS07G0539200 PROTEIN"/>
    <property type="match status" value="1"/>
</dbReference>
<comment type="caution">
    <text evidence="2">The sequence shown here is derived from an EMBL/GenBank/DDBJ whole genome shotgun (WGS) entry which is preliminary data.</text>
</comment>
<dbReference type="PANTHER" id="PTHR33087:SF51">
    <property type="entry name" value="CCHC-TYPE DOMAIN-CONTAINING PROTEIN"/>
    <property type="match status" value="1"/>
</dbReference>
<sequence length="662" mass="69817">MIRRSVLIDQQEASLAERALVISVIADNPGDLEGSIIPAFAQWFEIEVGLLALHSLGPASYLLISPDEPTATRIYNDGRPFLIPPGRLHVKRWTRFLNSSARILPSAVEIDLKGIPAHAWDLEVAVQILSDCCIPCGLHPVTATQRKVFRLAAWCSSPSDIPPMIDLEIPEPDVVGGRDARDRRTLTYPILIFVTTPDGPAPADVLPPPPPPADEDHQNRGRRSSLAQVAQDGAAPSRAQRASVHTRLGPTSVDCGEFVRGNAPAPALSVAPIPRGAEVSVSEAVSANGLPITDAVAAIEPPLLDVVAAFDAVVAGIAEIAQPIDALVASVASPPPPTSARVDSPEHILAAYVDINDDICWPPEVSAGSSPAAVADVILEPDNSTHAMVEDPLVDECRGPVISLIGPLPTIPEVENDDDACRSPAFPENEEVDATGRPPATFTSAPPAALYQAPDDNIAVAAGGGVAPNTDDEVPLLLAVSAASVGVPPAPATSAGVTVEVAPLVPKPCSSADTTEDLVIAPRVLPDNLIVYSRTTRKTEKPTTPATEFIKKITKNVDALVPVPSIPKRRTKTAGPVSLPRRSRWIANLPPETDYASASTVCRKLGLADEEGKITEETLINYAKFYNHLLGRDHATALSALFGWDVPEDGQARVAAGSVTMF</sequence>